<organism evidence="1">
    <name type="scientific">Gulosibacter sediminis</name>
    <dbReference type="NCBI Taxonomy" id="1729695"/>
    <lineage>
        <taxon>Bacteria</taxon>
        <taxon>Bacillati</taxon>
        <taxon>Actinomycetota</taxon>
        <taxon>Actinomycetes</taxon>
        <taxon>Micrococcales</taxon>
        <taxon>Microbacteriaceae</taxon>
        <taxon>Gulosibacter</taxon>
    </lineage>
</organism>
<reference evidence="1" key="1">
    <citation type="submission" date="2022-05" db="EMBL/GenBank/DDBJ databases">
        <title>Complete genome sequence of toluene-degrading Gulosibacter sediminis strain ACHW.36C.</title>
        <authorList>
            <person name="Wai A.C."/>
            <person name="Lai G.K."/>
            <person name="Griffin S.D."/>
            <person name="Leung F.C."/>
        </authorList>
    </citation>
    <scope>NUCLEOTIDE SEQUENCE [LARGE SCALE GENOMIC DNA]</scope>
    <source>
        <strain evidence="1">ACHW.36C</strain>
    </source>
</reference>
<name>A0ABY4MYF0_9MICO</name>
<gene>
    <name evidence="1" type="ORF">M3M28_03025</name>
</gene>
<evidence type="ECO:0000313" key="1">
    <source>
        <dbReference type="EMBL" id="UQN15456.1"/>
    </source>
</evidence>
<proteinExistence type="predicted"/>
<protein>
    <submittedName>
        <fullName evidence="1">Uncharacterized protein</fullName>
    </submittedName>
</protein>
<sequence>MTPSYADEIHPALTTELWTEYSVGEDERDAFVDRYTFRDSSEFIATEDDVANQWGPLPELDFGSTVAVLVVHGTCHPMKAEFATSGGGDLFLEFRPINLDNNYDCGEDPREVVLYEFALDDLGVDASTKVKFVAEEEEE</sequence>
<accession>A0ABY4MYF0</accession>
<dbReference type="EMBL" id="CP097160">
    <property type="protein sequence ID" value="UQN15456.1"/>
    <property type="molecule type" value="Genomic_DNA"/>
</dbReference>